<name>A0A0P1AFM6_PLAHL</name>
<dbReference type="Proteomes" id="UP000054928">
    <property type="component" value="Unassembled WGS sequence"/>
</dbReference>
<proteinExistence type="predicted"/>
<dbReference type="OrthoDB" id="152623at2759"/>
<dbReference type="STRING" id="4781.A0A0P1AFM6"/>
<dbReference type="AlphaFoldDB" id="A0A0P1AFM6"/>
<dbReference type="EMBL" id="CCYD01000428">
    <property type="protein sequence ID" value="CEG39445.1"/>
    <property type="molecule type" value="Genomic_DNA"/>
</dbReference>
<evidence type="ECO:0000313" key="1">
    <source>
        <dbReference type="EMBL" id="CEG39445.1"/>
    </source>
</evidence>
<protein>
    <submittedName>
        <fullName evidence="1">Uncharacterized protein</fullName>
    </submittedName>
</protein>
<keyword evidence="2" id="KW-1185">Reference proteome</keyword>
<reference evidence="2" key="1">
    <citation type="submission" date="2014-09" db="EMBL/GenBank/DDBJ databases">
        <authorList>
            <person name="Sharma Rahul"/>
            <person name="Thines Marco"/>
        </authorList>
    </citation>
    <scope>NUCLEOTIDE SEQUENCE [LARGE SCALE GENOMIC DNA]</scope>
</reference>
<dbReference type="GeneID" id="36404746"/>
<organism evidence="1 2">
    <name type="scientific">Plasmopara halstedii</name>
    <name type="common">Downy mildew of sunflower</name>
    <dbReference type="NCBI Taxonomy" id="4781"/>
    <lineage>
        <taxon>Eukaryota</taxon>
        <taxon>Sar</taxon>
        <taxon>Stramenopiles</taxon>
        <taxon>Oomycota</taxon>
        <taxon>Peronosporomycetes</taxon>
        <taxon>Peronosporales</taxon>
        <taxon>Peronosporaceae</taxon>
        <taxon>Plasmopara</taxon>
    </lineage>
</organism>
<evidence type="ECO:0000313" key="2">
    <source>
        <dbReference type="Proteomes" id="UP000054928"/>
    </source>
</evidence>
<accession>A0A0P1AFM6</accession>
<dbReference type="RefSeq" id="XP_024575814.1">
    <property type="nucleotide sequence ID" value="XM_024724993.1"/>
</dbReference>
<sequence length="108" mass="11761">MVYPSSTDGHALKVTTKRVTYYVYYISGTKIQLKKGSLAVALCDPSIEPIGDVAPWNFTLGKSAMAFSDALLDVTSTDEDVKSKILDCYGSDRLIGVRPDDIIPDDIV</sequence>